<evidence type="ECO:0000313" key="4">
    <source>
        <dbReference type="EMBL" id="MBS6634962.1"/>
    </source>
</evidence>
<dbReference type="InterPro" id="IPR050922">
    <property type="entry name" value="LytR/CpsA/Psr_CW_biosynth"/>
</dbReference>
<organism evidence="4 5">
    <name type="scientific">Rothia mucilaginosa</name>
    <dbReference type="NCBI Taxonomy" id="43675"/>
    <lineage>
        <taxon>Bacteria</taxon>
        <taxon>Bacillati</taxon>
        <taxon>Actinomycetota</taxon>
        <taxon>Actinomycetes</taxon>
        <taxon>Micrococcales</taxon>
        <taxon>Micrococcaceae</taxon>
        <taxon>Rothia</taxon>
    </lineage>
</organism>
<dbReference type="Pfam" id="PF13399">
    <property type="entry name" value="LytR_C"/>
    <property type="match status" value="1"/>
</dbReference>
<dbReference type="NCBIfam" id="TIGR00350">
    <property type="entry name" value="lytR_cpsA_psr"/>
    <property type="match status" value="1"/>
</dbReference>
<evidence type="ECO:0000259" key="3">
    <source>
        <dbReference type="Pfam" id="PF13399"/>
    </source>
</evidence>
<sequence length="476" mass="50582">MPQAPRLRSTGRHMRTSVMTSKRNRWIALLTACMLVIVVGFGGVFALRMRNNLHTQELNISNYKDGLENGALDILVIGSDTRKGNNGAYGDENDRNSAARADVMMLLQISKDRKNVSVLSFPRDLMVSVPQCTDPDNGTVYPAEDNVQINESLSRGGAGCTVATISKLTGVNIDHFMLVDFNAVKELSKVVGGVQVCVDAPVDDEYSGLKLPAGTSTVEGEQALAFLRSRHGFSDGSDIGRIQAQQGFLASLLRKVKSEGTLSNPGRLASISEAITQNVTVDKGLGNIGTLIGVGATLGGVDLSNVVFATVPTEPWTQDSNRLQVSEAANNVFQRLRDDKSLKEEEKPAESTPAVQLNRAAPVSVYNATGLEGRSATIASVVKGLGYTDVTPGTSATPTNFTTVFYSTGYEAEAQEIAGKLHVTRVVATEEVQGVSVTIGTDFPSGEAMEKQEAAIAGNASGQTADQNKCQTAFAF</sequence>
<gene>
    <name evidence="4" type="ORF">KH265_04805</name>
</gene>
<dbReference type="InterPro" id="IPR027381">
    <property type="entry name" value="LytR/CpsA/Psr_C"/>
</dbReference>
<name>A0A943TCY6_9MICC</name>
<dbReference type="PANTHER" id="PTHR33392">
    <property type="entry name" value="POLYISOPRENYL-TEICHOIC ACID--PEPTIDOGLYCAN TEICHOIC ACID TRANSFERASE TAGU"/>
    <property type="match status" value="1"/>
</dbReference>
<feature type="domain" description="LytR/CpsA/Psr regulator C-terminal" evidence="3">
    <location>
        <begin position="362"/>
        <end position="443"/>
    </location>
</feature>
<evidence type="ECO:0000313" key="5">
    <source>
        <dbReference type="Proteomes" id="UP000739069"/>
    </source>
</evidence>
<dbReference type="Gene3D" id="3.30.70.2390">
    <property type="match status" value="1"/>
</dbReference>
<evidence type="ECO:0000256" key="1">
    <source>
        <dbReference type="ARBA" id="ARBA00006068"/>
    </source>
</evidence>
<dbReference type="Pfam" id="PF03816">
    <property type="entry name" value="LytR_cpsA_psr"/>
    <property type="match status" value="1"/>
</dbReference>
<dbReference type="PANTHER" id="PTHR33392:SF6">
    <property type="entry name" value="POLYISOPRENYL-TEICHOIC ACID--PEPTIDOGLYCAN TEICHOIC ACID TRANSFERASE TAGU"/>
    <property type="match status" value="1"/>
</dbReference>
<comment type="similarity">
    <text evidence="1">Belongs to the LytR/CpsA/Psr (LCP) family.</text>
</comment>
<evidence type="ECO:0000259" key="2">
    <source>
        <dbReference type="Pfam" id="PF03816"/>
    </source>
</evidence>
<dbReference type="InterPro" id="IPR004474">
    <property type="entry name" value="LytR_CpsA_psr"/>
</dbReference>
<reference evidence="4" key="1">
    <citation type="submission" date="2021-02" db="EMBL/GenBank/DDBJ databases">
        <title>Infant gut strain persistence is associated with maternal origin, phylogeny, and functional potential including surface adhesion and iron acquisition.</title>
        <authorList>
            <person name="Lou Y.C."/>
        </authorList>
    </citation>
    <scope>NUCLEOTIDE SEQUENCE</scope>
    <source>
        <strain evidence="4">L1_008_092G1_dasL1_008_092G1_concoct_16</strain>
    </source>
</reference>
<dbReference type="Gene3D" id="3.40.630.190">
    <property type="entry name" value="LCP protein"/>
    <property type="match status" value="1"/>
</dbReference>
<dbReference type="EMBL" id="JAGZXI010000006">
    <property type="protein sequence ID" value="MBS6634962.1"/>
    <property type="molecule type" value="Genomic_DNA"/>
</dbReference>
<feature type="domain" description="Cell envelope-related transcriptional attenuator" evidence="2">
    <location>
        <begin position="100"/>
        <end position="257"/>
    </location>
</feature>
<comment type="caution">
    <text evidence="4">The sequence shown here is derived from an EMBL/GenBank/DDBJ whole genome shotgun (WGS) entry which is preliminary data.</text>
</comment>
<proteinExistence type="inferred from homology"/>
<accession>A0A943TCY6</accession>
<protein>
    <submittedName>
        <fullName evidence="4">LCP family protein</fullName>
    </submittedName>
</protein>
<dbReference type="RefSeq" id="WP_303952623.1">
    <property type="nucleotide sequence ID" value="NZ_CAURUP010000001.1"/>
</dbReference>
<dbReference type="Proteomes" id="UP000739069">
    <property type="component" value="Unassembled WGS sequence"/>
</dbReference>
<dbReference type="AlphaFoldDB" id="A0A943TCY6"/>